<dbReference type="GO" id="GO:0005886">
    <property type="term" value="C:plasma membrane"/>
    <property type="evidence" value="ECO:0007669"/>
    <property type="project" value="UniProtKB-SubCell"/>
</dbReference>
<feature type="transmembrane region" description="Helical" evidence="6">
    <location>
        <begin position="347"/>
        <end position="372"/>
    </location>
</feature>
<dbReference type="PANTHER" id="PTHR30287">
    <property type="entry name" value="MEMBRANE COMPONENT OF PREDICTED ABC SUPERFAMILY METABOLITE UPTAKE TRANSPORTER"/>
    <property type="match status" value="1"/>
</dbReference>
<dbReference type="PANTHER" id="PTHR30287:SF2">
    <property type="entry name" value="BLL1001 PROTEIN"/>
    <property type="match status" value="1"/>
</dbReference>
<dbReference type="InterPro" id="IPR003838">
    <property type="entry name" value="ABC3_permease_C"/>
</dbReference>
<keyword evidence="4 6" id="KW-1133">Transmembrane helix</keyword>
<keyword evidence="2" id="KW-1003">Cell membrane</keyword>
<feature type="transmembrane region" description="Helical" evidence="6">
    <location>
        <begin position="20"/>
        <end position="39"/>
    </location>
</feature>
<evidence type="ECO:0000259" key="7">
    <source>
        <dbReference type="Pfam" id="PF02687"/>
    </source>
</evidence>
<reference evidence="9" key="1">
    <citation type="submission" date="2020-01" db="EMBL/GenBank/DDBJ databases">
        <authorList>
            <person name="Meier V. D."/>
            <person name="Meier V D."/>
        </authorList>
    </citation>
    <scope>NUCLEOTIDE SEQUENCE</scope>
    <source>
        <strain evidence="9">HLG_WM_MAG_07</strain>
    </source>
</reference>
<feature type="transmembrane region" description="Helical" evidence="6">
    <location>
        <begin position="421"/>
        <end position="452"/>
    </location>
</feature>
<feature type="transmembrane region" description="Helical" evidence="6">
    <location>
        <begin position="758"/>
        <end position="782"/>
    </location>
</feature>
<feature type="domain" description="MacB-like periplasmic core" evidence="8">
    <location>
        <begin position="475"/>
        <end position="681"/>
    </location>
</feature>
<evidence type="ECO:0000256" key="4">
    <source>
        <dbReference type="ARBA" id="ARBA00022989"/>
    </source>
</evidence>
<evidence type="ECO:0000256" key="1">
    <source>
        <dbReference type="ARBA" id="ARBA00004651"/>
    </source>
</evidence>
<evidence type="ECO:0000313" key="9">
    <source>
        <dbReference type="EMBL" id="CAA6811296.1"/>
    </source>
</evidence>
<protein>
    <submittedName>
        <fullName evidence="9">AttF component of AttEFGH ABC transport system / AttG component of AttEFGH ABC transport system</fullName>
    </submittedName>
</protein>
<feature type="transmembrane region" description="Helical" evidence="6">
    <location>
        <begin position="393"/>
        <end position="415"/>
    </location>
</feature>
<dbReference type="InterPro" id="IPR025857">
    <property type="entry name" value="MacB_PCD"/>
</dbReference>
<feature type="transmembrane region" description="Helical" evidence="6">
    <location>
        <begin position="294"/>
        <end position="327"/>
    </location>
</feature>
<feature type="transmembrane region" description="Helical" evidence="6">
    <location>
        <begin position="802"/>
        <end position="827"/>
    </location>
</feature>
<feature type="domain" description="ABC3 transporter permease C-terminal" evidence="7">
    <location>
        <begin position="252"/>
        <end position="377"/>
    </location>
</feature>
<evidence type="ECO:0000256" key="2">
    <source>
        <dbReference type="ARBA" id="ARBA00022475"/>
    </source>
</evidence>
<feature type="domain" description="ABC3 transporter permease C-terminal" evidence="7">
    <location>
        <begin position="717"/>
        <end position="831"/>
    </location>
</feature>
<dbReference type="Pfam" id="PF02687">
    <property type="entry name" value="FtsX"/>
    <property type="match status" value="2"/>
</dbReference>
<sequence length="840" mass="92068">MLPPMSLLRSSIRFFRQHPWQFWLTLLSIALGTAVMIAVDLANHSARQSFANSIDNVSGKMTHHIVANSGQGVPDIVYANLRLAGMRQTAAMIEGDVVIAGEVFQVIGIDPFAEPLFDQQSGVSIEPMLMLQLLTEPSAVLMAERTRQRLGFSLSSELALSVNGKQSSVMLQGVFTSTNQAVMDNVLFTDIANAQQLLRKTGFLDRIELILTEEQIPSMAQQLPQSVKLITSPTKTQALDQMTKAFRTNLTAMSLLAVLVGAFLVYNTMTFSVLQRRKQFAVERLIGVTQRDLFLQMLIEAVLIGLVGALLGVFLGALLGQALLMLVMQTIDDIFRSTDQVAFSINVWSVVKGLGITLSAVILATLVPAWEAAKTQPVHVTRASMLEGRFNQVLKPLFFIGALMGLFAFVVLVVFQRSLIGGFFALFLMVIAYSLWIPSLTVAALAILRPWWEKMGTLPAMVLRAVHSSLSRMNIAIIALAIAVSATVGVGIMIGSFRASVADWLAMTLQSDLYISSVNDAESRVEGKLPESWLSKAQKLPGVESVSSGYSTYVEVEQVPTPLLVLNPGEHGKQGFRFLEGGGEELWQDYMAGEVIFISEPLAYHHDLNVGDRLLTKNEQGVSVSAMIGGIYQDYSATQGMLVMAPGFYEKHWRDRGISSIGLKLTASADGDQVRQALRALTEGASTAIRIRSNKEIREVSLAIFDRTFAITNVLRLLVIIVAFVGVFSALMAVLLEKTREFSVLRATGMTSTQLAKMILMQTLLIGFLAGLFALPLGWAMSELLIHVINQRSFGWTMERVFSGWVIFEAIGLSMLAALLAGIYPMYRMKKLIIREGLSA</sequence>
<feature type="transmembrane region" description="Helical" evidence="6">
    <location>
        <begin position="473"/>
        <end position="497"/>
    </location>
</feature>
<feature type="transmembrane region" description="Helical" evidence="6">
    <location>
        <begin position="714"/>
        <end position="737"/>
    </location>
</feature>
<organism evidence="9">
    <name type="scientific">uncultured Thiotrichaceae bacterium</name>
    <dbReference type="NCBI Taxonomy" id="298394"/>
    <lineage>
        <taxon>Bacteria</taxon>
        <taxon>Pseudomonadati</taxon>
        <taxon>Pseudomonadota</taxon>
        <taxon>Gammaproteobacteria</taxon>
        <taxon>Thiotrichales</taxon>
        <taxon>Thiotrichaceae</taxon>
        <taxon>environmental samples</taxon>
    </lineage>
</organism>
<evidence type="ECO:0000256" key="3">
    <source>
        <dbReference type="ARBA" id="ARBA00022692"/>
    </source>
</evidence>
<evidence type="ECO:0000256" key="5">
    <source>
        <dbReference type="ARBA" id="ARBA00023136"/>
    </source>
</evidence>
<evidence type="ECO:0000259" key="8">
    <source>
        <dbReference type="Pfam" id="PF12704"/>
    </source>
</evidence>
<evidence type="ECO:0000256" key="6">
    <source>
        <dbReference type="SAM" id="Phobius"/>
    </source>
</evidence>
<keyword evidence="3 6" id="KW-0812">Transmembrane</keyword>
<proteinExistence type="predicted"/>
<accession>A0A6S6T8S5</accession>
<gene>
    <name evidence="9" type="ORF">HELGO_WM14060</name>
</gene>
<dbReference type="EMBL" id="CACVAY010000049">
    <property type="protein sequence ID" value="CAA6811296.1"/>
    <property type="molecule type" value="Genomic_DNA"/>
</dbReference>
<dbReference type="InterPro" id="IPR038766">
    <property type="entry name" value="Membrane_comp_ABC_pdt"/>
</dbReference>
<dbReference type="AlphaFoldDB" id="A0A6S6T8S5"/>
<comment type="subcellular location">
    <subcellularLocation>
        <location evidence="1">Cell membrane</location>
        <topology evidence="1">Multi-pass membrane protein</topology>
    </subcellularLocation>
</comment>
<dbReference type="Pfam" id="PF12704">
    <property type="entry name" value="MacB_PCD"/>
    <property type="match status" value="1"/>
</dbReference>
<name>A0A6S6T8S5_9GAMM</name>
<feature type="transmembrane region" description="Helical" evidence="6">
    <location>
        <begin position="252"/>
        <end position="274"/>
    </location>
</feature>
<keyword evidence="5 6" id="KW-0472">Membrane</keyword>